<feature type="transmembrane region" description="Helical" evidence="2">
    <location>
        <begin position="68"/>
        <end position="86"/>
    </location>
</feature>
<feature type="transmembrane region" description="Helical" evidence="2">
    <location>
        <begin position="98"/>
        <end position="115"/>
    </location>
</feature>
<dbReference type="AlphaFoldDB" id="A0A841DQK0"/>
<feature type="transmembrane region" description="Helical" evidence="2">
    <location>
        <begin position="122"/>
        <end position="141"/>
    </location>
</feature>
<keyword evidence="2" id="KW-0812">Transmembrane</keyword>
<feature type="region of interest" description="Disordered" evidence="1">
    <location>
        <begin position="1"/>
        <end position="31"/>
    </location>
</feature>
<reference evidence="3 4" key="1">
    <citation type="submission" date="2020-08" db="EMBL/GenBank/DDBJ databases">
        <title>Sequencing the genomes of 1000 actinobacteria strains.</title>
        <authorList>
            <person name="Klenk H.-P."/>
        </authorList>
    </citation>
    <scope>NUCLEOTIDE SEQUENCE [LARGE SCALE GENOMIC DNA]</scope>
    <source>
        <strain evidence="3 4">DSM 17294</strain>
    </source>
</reference>
<organism evidence="3 4">
    <name type="scientific">Kribbella solani</name>
    <dbReference type="NCBI Taxonomy" id="236067"/>
    <lineage>
        <taxon>Bacteria</taxon>
        <taxon>Bacillati</taxon>
        <taxon>Actinomycetota</taxon>
        <taxon>Actinomycetes</taxon>
        <taxon>Propionibacteriales</taxon>
        <taxon>Kribbellaceae</taxon>
        <taxon>Kribbella</taxon>
    </lineage>
</organism>
<dbReference type="Proteomes" id="UP000558997">
    <property type="component" value="Unassembled WGS sequence"/>
</dbReference>
<keyword evidence="2" id="KW-0472">Membrane</keyword>
<evidence type="ECO:0000256" key="1">
    <source>
        <dbReference type="SAM" id="MobiDB-lite"/>
    </source>
</evidence>
<protein>
    <submittedName>
        <fullName evidence="3">Uncharacterized protein</fullName>
    </submittedName>
</protein>
<keyword evidence="4" id="KW-1185">Reference proteome</keyword>
<dbReference type="RefSeq" id="WP_184833148.1">
    <property type="nucleotide sequence ID" value="NZ_BAAAVN010000017.1"/>
</dbReference>
<feature type="compositionally biased region" description="Pro residues" evidence="1">
    <location>
        <begin position="1"/>
        <end position="26"/>
    </location>
</feature>
<accession>A0A841DQK0</accession>
<dbReference type="EMBL" id="JACHNF010000001">
    <property type="protein sequence ID" value="MBB5978647.1"/>
    <property type="molecule type" value="Genomic_DNA"/>
</dbReference>
<keyword evidence="2" id="KW-1133">Transmembrane helix</keyword>
<name>A0A841DQK0_9ACTN</name>
<sequence length="146" mass="15306">MTQPEPDPNHPAPWPAKPQPGAPRYPPHQHSAAEYGAPQHLWPDYAQPQAGLQWAVVPAAQERVGSGIFAALALLLGFAALVAPFVPADMTGFRQYAPFPFALPGIALAVIALTGRRPAKPLAITGATLSVLAIAIGLYMVTGTTL</sequence>
<evidence type="ECO:0000313" key="3">
    <source>
        <dbReference type="EMBL" id="MBB5978647.1"/>
    </source>
</evidence>
<proteinExistence type="predicted"/>
<evidence type="ECO:0000313" key="4">
    <source>
        <dbReference type="Proteomes" id="UP000558997"/>
    </source>
</evidence>
<comment type="caution">
    <text evidence="3">The sequence shown here is derived from an EMBL/GenBank/DDBJ whole genome shotgun (WGS) entry which is preliminary data.</text>
</comment>
<evidence type="ECO:0000256" key="2">
    <source>
        <dbReference type="SAM" id="Phobius"/>
    </source>
</evidence>
<gene>
    <name evidence="3" type="ORF">HDA44_001988</name>
</gene>